<dbReference type="Proteomes" id="UP000250235">
    <property type="component" value="Unassembled WGS sequence"/>
</dbReference>
<dbReference type="PANTHER" id="PTHR34569:SF12">
    <property type="entry name" value="TRANSMEMBRANE PROTEIN"/>
    <property type="match status" value="1"/>
</dbReference>
<organism evidence="1 2">
    <name type="scientific">Dorcoceras hygrometricum</name>
    <dbReference type="NCBI Taxonomy" id="472368"/>
    <lineage>
        <taxon>Eukaryota</taxon>
        <taxon>Viridiplantae</taxon>
        <taxon>Streptophyta</taxon>
        <taxon>Embryophyta</taxon>
        <taxon>Tracheophyta</taxon>
        <taxon>Spermatophyta</taxon>
        <taxon>Magnoliopsida</taxon>
        <taxon>eudicotyledons</taxon>
        <taxon>Gunneridae</taxon>
        <taxon>Pentapetalae</taxon>
        <taxon>asterids</taxon>
        <taxon>lamiids</taxon>
        <taxon>Lamiales</taxon>
        <taxon>Gesneriaceae</taxon>
        <taxon>Didymocarpoideae</taxon>
        <taxon>Trichosporeae</taxon>
        <taxon>Loxocarpinae</taxon>
        <taxon>Dorcoceras</taxon>
    </lineage>
</organism>
<proteinExistence type="predicted"/>
<protein>
    <submittedName>
        <fullName evidence="1">Uncharacterized protein</fullName>
    </submittedName>
</protein>
<dbReference type="OrthoDB" id="906032at2759"/>
<accession>A0A2Z7C8X9</accession>
<dbReference type="EMBL" id="KQ999837">
    <property type="protein sequence ID" value="KZV41130.1"/>
    <property type="molecule type" value="Genomic_DNA"/>
</dbReference>
<sequence>MVQTQNHDSSLNSQFLTPLPNGGYGVNVVDLRSMSYTSLKDLLPDSPTPTTPPAGFRVDRWRDIPIKDPLVQCAAWAYLHPMAETRDGGGGVFSLKGLKKTCCRLLGCFNDVLLVVARRCFGEGSEENGGGGGGEKVG</sequence>
<evidence type="ECO:0000313" key="2">
    <source>
        <dbReference type="Proteomes" id="UP000250235"/>
    </source>
</evidence>
<gene>
    <name evidence="1" type="ORF">F511_09326</name>
</gene>
<dbReference type="AlphaFoldDB" id="A0A2Z7C8X9"/>
<reference evidence="1 2" key="1">
    <citation type="journal article" date="2015" name="Proc. Natl. Acad. Sci. U.S.A.">
        <title>The resurrection genome of Boea hygrometrica: A blueprint for survival of dehydration.</title>
        <authorList>
            <person name="Xiao L."/>
            <person name="Yang G."/>
            <person name="Zhang L."/>
            <person name="Yang X."/>
            <person name="Zhao S."/>
            <person name="Ji Z."/>
            <person name="Zhou Q."/>
            <person name="Hu M."/>
            <person name="Wang Y."/>
            <person name="Chen M."/>
            <person name="Xu Y."/>
            <person name="Jin H."/>
            <person name="Xiao X."/>
            <person name="Hu G."/>
            <person name="Bao F."/>
            <person name="Hu Y."/>
            <person name="Wan P."/>
            <person name="Li L."/>
            <person name="Deng X."/>
            <person name="Kuang T."/>
            <person name="Xiang C."/>
            <person name="Zhu J.K."/>
            <person name="Oliver M.J."/>
            <person name="He Y."/>
        </authorList>
    </citation>
    <scope>NUCLEOTIDE SEQUENCE [LARGE SCALE GENOMIC DNA]</scope>
    <source>
        <strain evidence="2">cv. XS01</strain>
    </source>
</reference>
<evidence type="ECO:0000313" key="1">
    <source>
        <dbReference type="EMBL" id="KZV41130.1"/>
    </source>
</evidence>
<name>A0A2Z7C8X9_9LAMI</name>
<keyword evidence="2" id="KW-1185">Reference proteome</keyword>
<dbReference type="PANTHER" id="PTHR34569">
    <property type="entry name" value="EXPRESSED PROTEIN"/>
    <property type="match status" value="1"/>
</dbReference>